<dbReference type="InterPro" id="IPR028082">
    <property type="entry name" value="Peripla_BP_I"/>
</dbReference>
<dbReference type="PROSITE" id="PS50887">
    <property type="entry name" value="GGDEF"/>
    <property type="match status" value="1"/>
</dbReference>
<dbReference type="Proteomes" id="UP000503840">
    <property type="component" value="Unassembled WGS sequence"/>
</dbReference>
<reference evidence="3 4" key="1">
    <citation type="submission" date="2020-05" db="EMBL/GenBank/DDBJ databases">
        <title>Draft genome sequence of Desulfovibrio sp. strain HN2T.</title>
        <authorList>
            <person name="Ueno A."/>
            <person name="Tamazawa S."/>
            <person name="Tamamura S."/>
            <person name="Murakami T."/>
            <person name="Kiyama T."/>
            <person name="Inomata H."/>
            <person name="Amano Y."/>
            <person name="Miyakawa K."/>
            <person name="Tamaki H."/>
            <person name="Naganuma T."/>
            <person name="Kaneko K."/>
        </authorList>
    </citation>
    <scope>NUCLEOTIDE SEQUENCE [LARGE SCALE GENOMIC DNA]</scope>
    <source>
        <strain evidence="3 4">HN2</strain>
    </source>
</reference>
<dbReference type="SMART" id="SM00086">
    <property type="entry name" value="PAC"/>
    <property type="match status" value="1"/>
</dbReference>
<name>A0A7J0BMJ6_9BACT</name>
<dbReference type="InterPro" id="IPR000160">
    <property type="entry name" value="GGDEF_dom"/>
</dbReference>
<dbReference type="SUPFAM" id="SSF53822">
    <property type="entry name" value="Periplasmic binding protein-like I"/>
    <property type="match status" value="1"/>
</dbReference>
<dbReference type="InterPro" id="IPR035965">
    <property type="entry name" value="PAS-like_dom_sf"/>
</dbReference>
<dbReference type="PANTHER" id="PTHR47628:SF1">
    <property type="entry name" value="ALIPHATIC AMIDASE EXPRESSION-REGULATING PROTEIN"/>
    <property type="match status" value="1"/>
</dbReference>
<comment type="caution">
    <text evidence="3">The sequence shown here is derived from an EMBL/GenBank/DDBJ whole genome shotgun (WGS) entry which is preliminary data.</text>
</comment>
<dbReference type="GO" id="GO:0003824">
    <property type="term" value="F:catalytic activity"/>
    <property type="evidence" value="ECO:0007669"/>
    <property type="project" value="UniProtKB-ARBA"/>
</dbReference>
<dbReference type="InterPro" id="IPR043128">
    <property type="entry name" value="Rev_trsase/Diguanyl_cyclase"/>
</dbReference>
<dbReference type="CDD" id="cd00130">
    <property type="entry name" value="PAS"/>
    <property type="match status" value="1"/>
</dbReference>
<sequence>MAPNELLLIKAALLAVDEINEKGGLLGRRVKAHIPEWLSDAESFEKAASSLLRQIKPCALFGCWTSSSRKAVKRVVEQQNSLLWYPVQYEGLEQSPNVVYTGSCMNQQIAPAVEWALSTGKRRFALVGSDYVFPRTANKLVTSMLAMTDAHVVYEKYKPLDCKDFSSLITDLRESRPDIIINTVNGIGNIYFFEQMYRAGMQEQGITLSMSCTEDLYSKYSYSPKGHLACWGYFQSLDNPDNRSFLRKLASAGIFVSSDPIATAYSQVLLWASVVERIGSFDHVDVRNNLAGSGINCPLGRLEIRPNQHVLRNGLIGRCDEHGQFDVLWQSDGPIEPLPWLGIEQTDLPFKGLLLQVLNQLPQDITMRAQLETEVLARKAMATALEKTIRRLSESEEIAKIGGFERNLESGEGYWSDTLFHILGESPGKLRPSLREFTRHLLEEDRQDFVRAISKSVRSATELNCRCRIRRADGKIRHVQVRNVVLFDEHGCASHYHGTVMDITDQVLIEDALKANEERMRLLAQTDALTGLLNRRRFLELVTKEIERSDRYALPFTLIMFDVDKFKLVNDTYGHDVGDKVLKSISERAKEVAREVDIVGRLGGEEFAIALPQTGMDGAIAVAERLRATVEDHVITIQNHALHCTISLGVAAMTGCINNADGLLKAADLAVYRAKKEGRNRVERMIPDDFASACALTESNQ</sequence>
<dbReference type="Pfam" id="PF08447">
    <property type="entry name" value="PAS_3"/>
    <property type="match status" value="1"/>
</dbReference>
<proteinExistence type="predicted"/>
<dbReference type="Pfam" id="PF13433">
    <property type="entry name" value="Peripla_BP_5"/>
    <property type="match status" value="1"/>
</dbReference>
<evidence type="ECO:0000313" key="3">
    <source>
        <dbReference type="EMBL" id="GFM34879.1"/>
    </source>
</evidence>
<evidence type="ECO:0000259" key="2">
    <source>
        <dbReference type="PROSITE" id="PS50887"/>
    </source>
</evidence>
<dbReference type="PANTHER" id="PTHR47628">
    <property type="match status" value="1"/>
</dbReference>
<dbReference type="Pfam" id="PF00990">
    <property type="entry name" value="GGDEF"/>
    <property type="match status" value="1"/>
</dbReference>
<dbReference type="Gene3D" id="2.10.70.100">
    <property type="match status" value="1"/>
</dbReference>
<dbReference type="SUPFAM" id="SSF55073">
    <property type="entry name" value="Nucleotide cyclase"/>
    <property type="match status" value="1"/>
</dbReference>
<evidence type="ECO:0000259" key="1">
    <source>
        <dbReference type="PROSITE" id="PS50113"/>
    </source>
</evidence>
<dbReference type="SUPFAM" id="SSF55785">
    <property type="entry name" value="PYP-like sensor domain (PAS domain)"/>
    <property type="match status" value="1"/>
</dbReference>
<keyword evidence="4" id="KW-1185">Reference proteome</keyword>
<feature type="domain" description="GGDEF" evidence="2">
    <location>
        <begin position="554"/>
        <end position="687"/>
    </location>
</feature>
<dbReference type="Gene3D" id="3.30.450.20">
    <property type="entry name" value="PAS domain"/>
    <property type="match status" value="1"/>
</dbReference>
<evidence type="ECO:0008006" key="5">
    <source>
        <dbReference type="Google" id="ProtNLM"/>
    </source>
</evidence>
<dbReference type="InterPro" id="IPR029787">
    <property type="entry name" value="Nucleotide_cyclase"/>
</dbReference>
<dbReference type="SMART" id="SM00267">
    <property type="entry name" value="GGDEF"/>
    <property type="match status" value="1"/>
</dbReference>
<dbReference type="InterPro" id="IPR001610">
    <property type="entry name" value="PAC"/>
</dbReference>
<dbReference type="PROSITE" id="PS50113">
    <property type="entry name" value="PAC"/>
    <property type="match status" value="1"/>
</dbReference>
<dbReference type="Gene3D" id="3.30.70.270">
    <property type="match status" value="1"/>
</dbReference>
<dbReference type="Gene3D" id="3.40.50.2300">
    <property type="match status" value="2"/>
</dbReference>
<protein>
    <recommendedName>
        <fullName evidence="5">Diguanylate cyclase</fullName>
    </recommendedName>
</protein>
<dbReference type="NCBIfam" id="TIGR00254">
    <property type="entry name" value="GGDEF"/>
    <property type="match status" value="1"/>
</dbReference>
<dbReference type="EMBL" id="BLVO01000016">
    <property type="protein sequence ID" value="GFM34879.1"/>
    <property type="molecule type" value="Genomic_DNA"/>
</dbReference>
<evidence type="ECO:0000313" key="4">
    <source>
        <dbReference type="Proteomes" id="UP000503840"/>
    </source>
</evidence>
<dbReference type="AlphaFoldDB" id="A0A7J0BMJ6"/>
<dbReference type="InterPro" id="IPR000700">
    <property type="entry name" value="PAS-assoc_C"/>
</dbReference>
<organism evidence="3 4">
    <name type="scientific">Desulfovibrio subterraneus</name>
    <dbReference type="NCBI Taxonomy" id="2718620"/>
    <lineage>
        <taxon>Bacteria</taxon>
        <taxon>Pseudomonadati</taxon>
        <taxon>Thermodesulfobacteriota</taxon>
        <taxon>Desulfovibrionia</taxon>
        <taxon>Desulfovibrionales</taxon>
        <taxon>Desulfovibrionaceae</taxon>
        <taxon>Desulfovibrio</taxon>
    </lineage>
</organism>
<feature type="domain" description="PAC" evidence="1">
    <location>
        <begin position="463"/>
        <end position="515"/>
    </location>
</feature>
<gene>
    <name evidence="3" type="ORF">DSM101010T_32440</name>
</gene>
<dbReference type="FunFam" id="3.30.70.270:FF:000001">
    <property type="entry name" value="Diguanylate cyclase domain protein"/>
    <property type="match status" value="1"/>
</dbReference>
<dbReference type="InterPro" id="IPR013655">
    <property type="entry name" value="PAS_fold_3"/>
</dbReference>
<dbReference type="InterPro" id="IPR000014">
    <property type="entry name" value="PAS"/>
</dbReference>
<dbReference type="CDD" id="cd01949">
    <property type="entry name" value="GGDEF"/>
    <property type="match status" value="1"/>
</dbReference>
<accession>A0A7J0BMJ6</accession>